<name>A0ABW1I4A5_9PSEU</name>
<protein>
    <recommendedName>
        <fullName evidence="5">Glutamate--cysteine ligase EgtA</fullName>
        <ecNumber evidence="5">6.3.2.2</ecNumber>
    </recommendedName>
    <alternativeName>
        <fullName evidence="5">Gamma-glutamylcysteine synthase</fullName>
        <shortName evidence="5">GCS</shortName>
        <shortName evidence="5">Gamma-ECS</shortName>
    </alternativeName>
</protein>
<evidence type="ECO:0000256" key="7">
    <source>
        <dbReference type="SAM" id="MobiDB-lite"/>
    </source>
</evidence>
<comment type="caution">
    <text evidence="8">The sequence shown here is derived from an EMBL/GenBank/DDBJ whole genome shotgun (WGS) entry which is preliminary data.</text>
</comment>
<dbReference type="NCBIfam" id="TIGR03444">
    <property type="entry name" value="EgtA_Cys_ligase"/>
    <property type="match status" value="1"/>
</dbReference>
<dbReference type="HAMAP" id="MF_02034">
    <property type="entry name" value="EgtA"/>
    <property type="match status" value="1"/>
</dbReference>
<dbReference type="GO" id="GO:0004357">
    <property type="term" value="F:glutamate-cysteine ligase activity"/>
    <property type="evidence" value="ECO:0007669"/>
    <property type="project" value="UniProtKB-EC"/>
</dbReference>
<keyword evidence="9" id="KW-1185">Reference proteome</keyword>
<dbReference type="Pfam" id="PF04107">
    <property type="entry name" value="GCS2"/>
    <property type="match status" value="1"/>
</dbReference>
<dbReference type="PANTHER" id="PTHR34378:SF1">
    <property type="entry name" value="GLUTAMATE--CYSTEINE LIGASE, CHLOROPLASTIC"/>
    <property type="match status" value="1"/>
</dbReference>
<evidence type="ECO:0000313" key="8">
    <source>
        <dbReference type="EMBL" id="MFC5948451.1"/>
    </source>
</evidence>
<comment type="catalytic activity">
    <reaction evidence="4 5 6">
        <text>L-cysteine + L-glutamate + ATP = gamma-L-glutamyl-L-cysteine + ADP + phosphate + H(+)</text>
        <dbReference type="Rhea" id="RHEA:13285"/>
        <dbReference type="ChEBI" id="CHEBI:15378"/>
        <dbReference type="ChEBI" id="CHEBI:29985"/>
        <dbReference type="ChEBI" id="CHEBI:30616"/>
        <dbReference type="ChEBI" id="CHEBI:35235"/>
        <dbReference type="ChEBI" id="CHEBI:43474"/>
        <dbReference type="ChEBI" id="CHEBI:58173"/>
        <dbReference type="ChEBI" id="CHEBI:456216"/>
        <dbReference type="EC" id="6.3.2.2"/>
    </reaction>
</comment>
<dbReference type="PANTHER" id="PTHR34378">
    <property type="entry name" value="GLUTAMATE--CYSTEINE LIGASE, CHLOROPLASTIC"/>
    <property type="match status" value="1"/>
</dbReference>
<comment type="similarity">
    <text evidence="5 6">Belongs to the glutamate--cysteine ligase type 2 family. EgtA subfamily.</text>
</comment>
<dbReference type="EC" id="6.3.2.2" evidence="5"/>
<keyword evidence="2 5" id="KW-0547">Nucleotide-binding</keyword>
<dbReference type="InterPro" id="IPR017809">
    <property type="entry name" value="EgtA_Actinobacteria"/>
</dbReference>
<evidence type="ECO:0000256" key="6">
    <source>
        <dbReference type="PIRNR" id="PIRNR017901"/>
    </source>
</evidence>
<dbReference type="PIRSF" id="PIRSF017901">
    <property type="entry name" value="GCL"/>
    <property type="match status" value="1"/>
</dbReference>
<keyword evidence="3 5" id="KW-0067">ATP-binding</keyword>
<dbReference type="EMBL" id="JBHSQK010000018">
    <property type="protein sequence ID" value="MFC5948451.1"/>
    <property type="molecule type" value="Genomic_DNA"/>
</dbReference>
<dbReference type="InterPro" id="IPR035434">
    <property type="entry name" value="GCL_bact_plant"/>
</dbReference>
<accession>A0ABW1I4A5</accession>
<reference evidence="9" key="1">
    <citation type="journal article" date="2019" name="Int. J. Syst. Evol. Microbiol.">
        <title>The Global Catalogue of Microorganisms (GCM) 10K type strain sequencing project: providing services to taxonomists for standard genome sequencing and annotation.</title>
        <authorList>
            <consortium name="The Broad Institute Genomics Platform"/>
            <consortium name="The Broad Institute Genome Sequencing Center for Infectious Disease"/>
            <person name="Wu L."/>
            <person name="Ma J."/>
        </authorList>
    </citation>
    <scope>NUCLEOTIDE SEQUENCE [LARGE SCALE GENOMIC DNA]</scope>
    <source>
        <strain evidence="9">CGMCC 4.7397</strain>
    </source>
</reference>
<comment type="pathway">
    <text evidence="5">Amino-acid biosynthesis; ergothioneine biosynthesis.</text>
</comment>
<dbReference type="RefSeq" id="WP_379565506.1">
    <property type="nucleotide sequence ID" value="NZ_JBHSQK010000018.1"/>
</dbReference>
<evidence type="ECO:0000256" key="1">
    <source>
        <dbReference type="ARBA" id="ARBA00022598"/>
    </source>
</evidence>
<gene>
    <name evidence="5 8" type="primary">egtA</name>
    <name evidence="8" type="ORF">ACFQH9_09215</name>
</gene>
<feature type="region of interest" description="Disordered" evidence="7">
    <location>
        <begin position="1"/>
        <end position="45"/>
    </location>
</feature>
<evidence type="ECO:0000256" key="2">
    <source>
        <dbReference type="ARBA" id="ARBA00022741"/>
    </source>
</evidence>
<organism evidence="8 9">
    <name type="scientific">Pseudonocardia lutea</name>
    <dbReference type="NCBI Taxonomy" id="2172015"/>
    <lineage>
        <taxon>Bacteria</taxon>
        <taxon>Bacillati</taxon>
        <taxon>Actinomycetota</taxon>
        <taxon>Actinomycetes</taxon>
        <taxon>Pseudonocardiales</taxon>
        <taxon>Pseudonocardiaceae</taxon>
        <taxon>Pseudonocardia</taxon>
    </lineage>
</organism>
<keyword evidence="1 5" id="KW-0436">Ligase</keyword>
<comment type="function">
    <text evidence="5">Catalyzes the synthesis of gamma-glutamylcysteine (gamma-GC). This compound is used as substrate for the biosynthesis of the low-molecular thiol compound ergothioneine.</text>
</comment>
<dbReference type="InterPro" id="IPR014746">
    <property type="entry name" value="Gln_synth/guanido_kin_cat_dom"/>
</dbReference>
<evidence type="ECO:0000256" key="4">
    <source>
        <dbReference type="ARBA" id="ARBA00048819"/>
    </source>
</evidence>
<feature type="region of interest" description="Disordered" evidence="7">
    <location>
        <begin position="451"/>
        <end position="476"/>
    </location>
</feature>
<evidence type="ECO:0000256" key="3">
    <source>
        <dbReference type="ARBA" id="ARBA00022840"/>
    </source>
</evidence>
<sequence length="476" mass="49484">MLPDAGIVPAVPGPEGGSAPSGIPVQAGPSSTTQRAEPPAGGAELRSRAEAEAYVASVCFKHGPPRYLGVELEWLLRPGGPADPDGPTDPAGPTDLADVLAALGPHAPASLVPRSPAAPLPHGSVVTVEPGGQVELASPPTAGLGALLAAVEGDTAALHARLAVRGLTPEPRAADPVRPARRLLQLPRYRAMERAFDRLGPHGRSGMCSTSAVQVALDAGERADLPARWAALHELGPVLVAAFANSPLLHGRRTGWKSSRLAAWLALDPARTAPPVSLDGDPALTWAERVVGTPLLCVRSDGEWPTPEGVSFADWVEGRLPGRRPTVADLEYHISTLFPPVRPRGFLEVRYVDGQQGADWALPVAVLAALTARPAVVDRVREICAPARLRWTSAARHGLEDRVLAAAAVEVFTLACAELPALGPPPALLARLVEVTERRVAAGRCPADVPLPGEPAPAGPLETLEIIPSPTEGALP</sequence>
<dbReference type="SUPFAM" id="SSF55931">
    <property type="entry name" value="Glutamine synthetase/guanido kinase"/>
    <property type="match status" value="1"/>
</dbReference>
<evidence type="ECO:0000313" key="9">
    <source>
        <dbReference type="Proteomes" id="UP001596119"/>
    </source>
</evidence>
<dbReference type="Gene3D" id="3.30.590.20">
    <property type="match status" value="1"/>
</dbReference>
<dbReference type="Proteomes" id="UP001596119">
    <property type="component" value="Unassembled WGS sequence"/>
</dbReference>
<proteinExistence type="inferred from homology"/>
<dbReference type="InterPro" id="IPR006336">
    <property type="entry name" value="GCS2"/>
</dbReference>
<evidence type="ECO:0000256" key="5">
    <source>
        <dbReference type="HAMAP-Rule" id="MF_02034"/>
    </source>
</evidence>